<dbReference type="AlphaFoldDB" id="A0A7W5G9D2"/>
<evidence type="ECO:0000313" key="1">
    <source>
        <dbReference type="EMBL" id="MBB3151526.1"/>
    </source>
</evidence>
<organism evidence="1 2">
    <name type="scientific">Paenibacillus endophyticus</name>
    <dbReference type="NCBI Taxonomy" id="1294268"/>
    <lineage>
        <taxon>Bacteria</taxon>
        <taxon>Bacillati</taxon>
        <taxon>Bacillota</taxon>
        <taxon>Bacilli</taxon>
        <taxon>Bacillales</taxon>
        <taxon>Paenibacillaceae</taxon>
        <taxon>Paenibacillus</taxon>
    </lineage>
</organism>
<dbReference type="EMBL" id="JACHXW010000004">
    <property type="protein sequence ID" value="MBB3151526.1"/>
    <property type="molecule type" value="Genomic_DNA"/>
</dbReference>
<comment type="caution">
    <text evidence="1">The sequence shown here is derived from an EMBL/GenBank/DDBJ whole genome shotgun (WGS) entry which is preliminary data.</text>
</comment>
<proteinExistence type="predicted"/>
<evidence type="ECO:0000313" key="2">
    <source>
        <dbReference type="Proteomes" id="UP000518605"/>
    </source>
</evidence>
<dbReference type="Proteomes" id="UP000518605">
    <property type="component" value="Unassembled WGS sequence"/>
</dbReference>
<reference evidence="1 2" key="1">
    <citation type="submission" date="2020-08" db="EMBL/GenBank/DDBJ databases">
        <title>Genomic Encyclopedia of Type Strains, Phase III (KMG-III): the genomes of soil and plant-associated and newly described type strains.</title>
        <authorList>
            <person name="Whitman W."/>
        </authorList>
    </citation>
    <scope>NUCLEOTIDE SEQUENCE [LARGE SCALE GENOMIC DNA]</scope>
    <source>
        <strain evidence="1 2">CECT 8234</strain>
    </source>
</reference>
<keyword evidence="2" id="KW-1185">Reference proteome</keyword>
<gene>
    <name evidence="1" type="ORF">FHS16_001572</name>
</gene>
<accession>A0A7W5G9D2</accession>
<name>A0A7W5G9D2_9BACL</name>
<protein>
    <submittedName>
        <fullName evidence="1">Uncharacterized protein</fullName>
    </submittedName>
</protein>
<sequence length="33" mass="3911">MLMTTKSNNLTKMSIFKEDVYSELQKWERCASP</sequence>